<dbReference type="PROSITE" id="PS50093">
    <property type="entry name" value="PKD"/>
    <property type="match status" value="1"/>
</dbReference>
<dbReference type="InterPro" id="IPR051922">
    <property type="entry name" value="Bact_Sporulation_Assoc"/>
</dbReference>
<evidence type="ECO:0000256" key="1">
    <source>
        <dbReference type="SAM" id="SignalP"/>
    </source>
</evidence>
<dbReference type="InterPro" id="IPR000601">
    <property type="entry name" value="PKD_dom"/>
</dbReference>
<dbReference type="CDD" id="cd00146">
    <property type="entry name" value="PKD"/>
    <property type="match status" value="1"/>
</dbReference>
<accession>C7Q205</accession>
<dbReference type="Gene3D" id="2.60.40.10">
    <property type="entry name" value="Immunoglobulins"/>
    <property type="match status" value="1"/>
</dbReference>
<feature type="chain" id="PRO_5002982709" evidence="1">
    <location>
        <begin position="39"/>
        <end position="589"/>
    </location>
</feature>
<dbReference type="STRING" id="479433.Caci_8727"/>
<dbReference type="eggNOG" id="COG3291">
    <property type="taxonomic scope" value="Bacteria"/>
</dbReference>
<proteinExistence type="predicted"/>
<dbReference type="InterPro" id="IPR013783">
    <property type="entry name" value="Ig-like_fold"/>
</dbReference>
<name>C7Q205_CATAD</name>
<feature type="signal peptide" evidence="1">
    <location>
        <begin position="1"/>
        <end position="38"/>
    </location>
</feature>
<dbReference type="GO" id="GO:0005975">
    <property type="term" value="P:carbohydrate metabolic process"/>
    <property type="evidence" value="ECO:0007669"/>
    <property type="project" value="UniProtKB-ARBA"/>
</dbReference>
<reference evidence="3 4" key="1">
    <citation type="journal article" date="2009" name="Stand. Genomic Sci.">
        <title>Complete genome sequence of Catenulispora acidiphila type strain (ID 139908).</title>
        <authorList>
            <person name="Copeland A."/>
            <person name="Lapidus A."/>
            <person name="Glavina Del Rio T."/>
            <person name="Nolan M."/>
            <person name="Lucas S."/>
            <person name="Chen F."/>
            <person name="Tice H."/>
            <person name="Cheng J.F."/>
            <person name="Bruce D."/>
            <person name="Goodwin L."/>
            <person name="Pitluck S."/>
            <person name="Mikhailova N."/>
            <person name="Pati A."/>
            <person name="Ivanova N."/>
            <person name="Mavromatis K."/>
            <person name="Chen A."/>
            <person name="Palaniappan K."/>
            <person name="Chain P."/>
            <person name="Land M."/>
            <person name="Hauser L."/>
            <person name="Chang Y.J."/>
            <person name="Jeffries C.D."/>
            <person name="Chertkov O."/>
            <person name="Brettin T."/>
            <person name="Detter J.C."/>
            <person name="Han C."/>
            <person name="Ali Z."/>
            <person name="Tindall B.J."/>
            <person name="Goker M."/>
            <person name="Bristow J."/>
            <person name="Eisen J.A."/>
            <person name="Markowitz V."/>
            <person name="Hugenholtz P."/>
            <person name="Kyrpides N.C."/>
            <person name="Klenk H.P."/>
        </authorList>
    </citation>
    <scope>NUCLEOTIDE SEQUENCE [LARGE SCALE GENOMIC DNA]</scope>
    <source>
        <strain evidence="4">DSM 44928 / JCM 14897 / NBRC 102108 / NRRL B-24433 / ID139908</strain>
    </source>
</reference>
<dbReference type="SUPFAM" id="SSF49299">
    <property type="entry name" value="PKD domain"/>
    <property type="match status" value="1"/>
</dbReference>
<dbReference type="PANTHER" id="PTHR30032:SF8">
    <property type="entry name" value="GERMINATION-SPECIFIC N-ACETYLMURAMOYL-L-ALANINE AMIDASE"/>
    <property type="match status" value="1"/>
</dbReference>
<dbReference type="eggNOG" id="COG2247">
    <property type="taxonomic scope" value="Bacteria"/>
</dbReference>
<organism evidence="3 4">
    <name type="scientific">Catenulispora acidiphila (strain DSM 44928 / JCM 14897 / NBRC 102108 / NRRL B-24433 / ID139908)</name>
    <dbReference type="NCBI Taxonomy" id="479433"/>
    <lineage>
        <taxon>Bacteria</taxon>
        <taxon>Bacillati</taxon>
        <taxon>Actinomycetota</taxon>
        <taxon>Actinomycetes</taxon>
        <taxon>Catenulisporales</taxon>
        <taxon>Catenulisporaceae</taxon>
        <taxon>Catenulispora</taxon>
    </lineage>
</organism>
<evidence type="ECO:0000259" key="2">
    <source>
        <dbReference type="PROSITE" id="PS50093"/>
    </source>
</evidence>
<feature type="domain" description="PKD" evidence="2">
    <location>
        <begin position="203"/>
        <end position="244"/>
    </location>
</feature>
<dbReference type="EMBL" id="CP001700">
    <property type="protein sequence ID" value="ACU77542.1"/>
    <property type="molecule type" value="Genomic_DNA"/>
</dbReference>
<dbReference type="Proteomes" id="UP000000851">
    <property type="component" value="Chromosome"/>
</dbReference>
<evidence type="ECO:0000313" key="4">
    <source>
        <dbReference type="Proteomes" id="UP000000851"/>
    </source>
</evidence>
<evidence type="ECO:0000313" key="3">
    <source>
        <dbReference type="EMBL" id="ACU77542.1"/>
    </source>
</evidence>
<dbReference type="RefSeq" id="WP_015797266.1">
    <property type="nucleotide sequence ID" value="NC_013131.1"/>
</dbReference>
<dbReference type="InterPro" id="IPR007253">
    <property type="entry name" value="Cell_wall-bd_2"/>
</dbReference>
<dbReference type="HOGENOM" id="CLU_403197_0_0_11"/>
<dbReference type="Pfam" id="PF04122">
    <property type="entry name" value="CW_binding_2"/>
    <property type="match status" value="3"/>
</dbReference>
<protein>
    <submittedName>
        <fullName evidence="3">PKD domain containing protein</fullName>
    </submittedName>
</protein>
<dbReference type="InterPro" id="IPR035986">
    <property type="entry name" value="PKD_dom_sf"/>
</dbReference>
<dbReference type="Gene3D" id="3.40.50.12090">
    <property type="match status" value="1"/>
</dbReference>
<dbReference type="KEGG" id="cai:Caci_8727"/>
<dbReference type="AlphaFoldDB" id="C7Q205"/>
<keyword evidence="1" id="KW-0732">Signal</keyword>
<sequence length="589" mass="59547" precursor="true">MGNENNHSVARKRLSTLAITTTLAAVGVGVVGTGAANAATTSPSGHSQEGTQAVAAPVLKSAVTAGTGATSLTATADLTGTTVDPSIAAASTVTINWDGAKDVQTLHFAADGTLSTSKVPHVYTAGGAYDVIVTVNDGSKTPPTATTHLVVADATLAASLSANTTKKNSPVTLSLAGSSVDQSIKAATTTVTWGDKATASFAGDPAKISATDAKLTHSYAADGTYPVTVTLNDGLGTKTSVQTETFSVKVSETGVVVLQAAGDTRYETGTQISQHQWASTGVATDNRTQAKSAVLATGNDFADALVAVPLAKKVQGPLLLTDGTQTKTNPIVVTEIQRILPKGSTVYLLGGEMALNAGIEKQLQGLGYTTVRLAGADRFATALQVAESPKGMNNPSHVIVARGDEGKNHDGFADALSAGSYAANVFGAGDGGSAVVLSNFKTFDTDTKAYVQSKLKAGQQDVAAVGGQAATAMTTILGSDKTYVTAVGHDRYETAAIVASHFLPNGKADQIGVATGTVYADALTGGAYMATVNGPLLLTDPKVLPAYTANAVGQFSTQEINIFGGNVAISPAVAKQIAKLVNVATIGKF</sequence>
<dbReference type="PANTHER" id="PTHR30032">
    <property type="entry name" value="N-ACETYLMURAMOYL-L-ALANINE AMIDASE-RELATED"/>
    <property type="match status" value="1"/>
</dbReference>
<dbReference type="Pfam" id="PF18911">
    <property type="entry name" value="PKD_4"/>
    <property type="match status" value="1"/>
</dbReference>
<dbReference type="OrthoDB" id="9764271at2"/>
<dbReference type="InParanoid" id="C7Q205"/>
<gene>
    <name evidence="3" type="ordered locus">Caci_8727</name>
</gene>
<keyword evidence="4" id="KW-1185">Reference proteome</keyword>